<dbReference type="AlphaFoldDB" id="X1EZD8"/>
<dbReference type="GO" id="GO:0002926">
    <property type="term" value="P:tRNA wobble base 5-methoxycarbonylmethyl-2-thiouridinylation"/>
    <property type="evidence" value="ECO:0007669"/>
    <property type="project" value="TreeGrafter"/>
</dbReference>
<dbReference type="GO" id="GO:0005737">
    <property type="term" value="C:cytoplasm"/>
    <property type="evidence" value="ECO:0007669"/>
    <property type="project" value="TreeGrafter"/>
</dbReference>
<dbReference type="PANTHER" id="PTHR11135:SF7">
    <property type="entry name" value="TRNA URIDINE(34) ACETYLTRANSFERASE"/>
    <property type="match status" value="1"/>
</dbReference>
<dbReference type="PANTHER" id="PTHR11135">
    <property type="entry name" value="HISTONE ACETYLTRANSFERASE-RELATED"/>
    <property type="match status" value="1"/>
</dbReference>
<keyword evidence="4" id="KW-0408">Iron</keyword>
<proteinExistence type="predicted"/>
<protein>
    <submittedName>
        <fullName evidence="6">Uncharacterized protein</fullName>
    </submittedName>
</protein>
<evidence type="ECO:0000313" key="6">
    <source>
        <dbReference type="EMBL" id="GAH25710.1"/>
    </source>
</evidence>
<accession>X1EZD8</accession>
<keyword evidence="2" id="KW-0949">S-adenosyl-L-methionine</keyword>
<feature type="non-terminal residue" evidence="6">
    <location>
        <position position="1"/>
    </location>
</feature>
<dbReference type="InterPro" id="IPR039661">
    <property type="entry name" value="ELP3"/>
</dbReference>
<dbReference type="GO" id="GO:0046872">
    <property type="term" value="F:metal ion binding"/>
    <property type="evidence" value="ECO:0007669"/>
    <property type="project" value="UniProtKB-KW"/>
</dbReference>
<dbReference type="EMBL" id="BART01041418">
    <property type="protein sequence ID" value="GAH25710.1"/>
    <property type="molecule type" value="Genomic_DNA"/>
</dbReference>
<evidence type="ECO:0000256" key="2">
    <source>
        <dbReference type="ARBA" id="ARBA00022691"/>
    </source>
</evidence>
<sequence>PGEKVAQSYTGKEPAALRSIHNEYDPYRQVQSKIGDLEVIGHDVDKIELIIMGGTFLSTDIRYQE</sequence>
<gene>
    <name evidence="6" type="ORF">S01H4_66666</name>
</gene>
<name>X1EZD8_9ZZZZ</name>
<feature type="non-terminal residue" evidence="6">
    <location>
        <position position="65"/>
    </location>
</feature>
<reference evidence="6" key="1">
    <citation type="journal article" date="2014" name="Front. Microbiol.">
        <title>High frequency of phylogenetically diverse reductive dehalogenase-homologous genes in deep subseafloor sedimentary metagenomes.</title>
        <authorList>
            <person name="Kawai M."/>
            <person name="Futagami T."/>
            <person name="Toyoda A."/>
            <person name="Takaki Y."/>
            <person name="Nishi S."/>
            <person name="Hori S."/>
            <person name="Arai W."/>
            <person name="Tsubouchi T."/>
            <person name="Morono Y."/>
            <person name="Uchiyama I."/>
            <person name="Ito T."/>
            <person name="Fujiyama A."/>
            <person name="Inagaki F."/>
            <person name="Takami H."/>
        </authorList>
    </citation>
    <scope>NUCLEOTIDE SEQUENCE</scope>
    <source>
        <strain evidence="6">Expedition CK06-06</strain>
    </source>
</reference>
<keyword evidence="5" id="KW-0411">Iron-sulfur</keyword>
<evidence type="ECO:0000256" key="3">
    <source>
        <dbReference type="ARBA" id="ARBA00022723"/>
    </source>
</evidence>
<evidence type="ECO:0000256" key="1">
    <source>
        <dbReference type="ARBA" id="ARBA00022485"/>
    </source>
</evidence>
<dbReference type="GO" id="GO:0051539">
    <property type="term" value="F:4 iron, 4 sulfur cluster binding"/>
    <property type="evidence" value="ECO:0007669"/>
    <property type="project" value="UniProtKB-KW"/>
</dbReference>
<keyword evidence="1" id="KW-0004">4Fe-4S</keyword>
<keyword evidence="3" id="KW-0479">Metal-binding</keyword>
<evidence type="ECO:0000256" key="5">
    <source>
        <dbReference type="ARBA" id="ARBA00023014"/>
    </source>
</evidence>
<comment type="caution">
    <text evidence="6">The sequence shown here is derived from an EMBL/GenBank/DDBJ whole genome shotgun (WGS) entry which is preliminary data.</text>
</comment>
<organism evidence="6">
    <name type="scientific">marine sediment metagenome</name>
    <dbReference type="NCBI Taxonomy" id="412755"/>
    <lineage>
        <taxon>unclassified sequences</taxon>
        <taxon>metagenomes</taxon>
        <taxon>ecological metagenomes</taxon>
    </lineage>
</organism>
<evidence type="ECO:0000256" key="4">
    <source>
        <dbReference type="ARBA" id="ARBA00023004"/>
    </source>
</evidence>